<keyword evidence="2 5" id="KW-0238">DNA-binding</keyword>
<dbReference type="PANTHER" id="PTHR33204">
    <property type="entry name" value="TRANSCRIPTIONAL REGULATOR, MARR FAMILY"/>
    <property type="match status" value="1"/>
</dbReference>
<keyword evidence="3" id="KW-0804">Transcription</keyword>
<feature type="domain" description="HTH hxlR-type" evidence="4">
    <location>
        <begin position="19"/>
        <end position="118"/>
    </location>
</feature>
<name>A0A1H0PZD2_9PSEU</name>
<dbReference type="PANTHER" id="PTHR33204:SF18">
    <property type="entry name" value="TRANSCRIPTIONAL REGULATORY PROTEIN"/>
    <property type="match status" value="1"/>
</dbReference>
<dbReference type="InterPro" id="IPR002577">
    <property type="entry name" value="HTH_HxlR"/>
</dbReference>
<evidence type="ECO:0000256" key="1">
    <source>
        <dbReference type="ARBA" id="ARBA00023015"/>
    </source>
</evidence>
<protein>
    <submittedName>
        <fullName evidence="5">DNA-binding transcriptional regulator, HxlR family</fullName>
    </submittedName>
</protein>
<organism evidence="5 6">
    <name type="scientific">Actinokineospora alba</name>
    <dbReference type="NCBI Taxonomy" id="504798"/>
    <lineage>
        <taxon>Bacteria</taxon>
        <taxon>Bacillati</taxon>
        <taxon>Actinomycetota</taxon>
        <taxon>Actinomycetes</taxon>
        <taxon>Pseudonocardiales</taxon>
        <taxon>Pseudonocardiaceae</taxon>
        <taxon>Actinokineospora</taxon>
    </lineage>
</organism>
<evidence type="ECO:0000256" key="3">
    <source>
        <dbReference type="ARBA" id="ARBA00023163"/>
    </source>
</evidence>
<dbReference type="SUPFAM" id="SSF46785">
    <property type="entry name" value="Winged helix' DNA-binding domain"/>
    <property type="match status" value="1"/>
</dbReference>
<sequence>MDPSTATRPPALDWSVDNCTIARAMGVLGERWTFVVLREVFNGIRRFDQMREHTEIPRQVLTNRLAMLVDEGVLHRSPYRDPGERERHEYRLTEKGFDLYPVLVAIWSWGNRYLADPEGSPLELSHRDCGSPVAAHLHCAEGHEIASPRDVVARPGPGARRRIVT</sequence>
<dbReference type="AlphaFoldDB" id="A0A1H0PZD2"/>
<dbReference type="InterPro" id="IPR036388">
    <property type="entry name" value="WH-like_DNA-bd_sf"/>
</dbReference>
<dbReference type="GO" id="GO:0003677">
    <property type="term" value="F:DNA binding"/>
    <property type="evidence" value="ECO:0007669"/>
    <property type="project" value="UniProtKB-KW"/>
</dbReference>
<evidence type="ECO:0000259" key="4">
    <source>
        <dbReference type="PROSITE" id="PS51118"/>
    </source>
</evidence>
<dbReference type="Gene3D" id="1.10.10.10">
    <property type="entry name" value="Winged helix-like DNA-binding domain superfamily/Winged helix DNA-binding domain"/>
    <property type="match status" value="1"/>
</dbReference>
<dbReference type="Proteomes" id="UP000199651">
    <property type="component" value="Unassembled WGS sequence"/>
</dbReference>
<evidence type="ECO:0000256" key="2">
    <source>
        <dbReference type="ARBA" id="ARBA00023125"/>
    </source>
</evidence>
<dbReference type="Pfam" id="PF01638">
    <property type="entry name" value="HxlR"/>
    <property type="match status" value="1"/>
</dbReference>
<proteinExistence type="predicted"/>
<gene>
    <name evidence="5" type="ORF">SAMN05192558_106320</name>
</gene>
<keyword evidence="6" id="KW-1185">Reference proteome</keyword>
<evidence type="ECO:0000313" key="6">
    <source>
        <dbReference type="Proteomes" id="UP000199651"/>
    </source>
</evidence>
<dbReference type="EMBL" id="FNJB01000006">
    <property type="protein sequence ID" value="SDP10095.1"/>
    <property type="molecule type" value="Genomic_DNA"/>
</dbReference>
<reference evidence="6" key="1">
    <citation type="submission" date="2016-10" db="EMBL/GenBank/DDBJ databases">
        <authorList>
            <person name="Varghese N."/>
            <person name="Submissions S."/>
        </authorList>
    </citation>
    <scope>NUCLEOTIDE SEQUENCE [LARGE SCALE GENOMIC DNA]</scope>
    <source>
        <strain evidence="6">IBRC-M 10655</strain>
    </source>
</reference>
<keyword evidence="1" id="KW-0805">Transcription regulation</keyword>
<dbReference type="STRING" id="504798.SAMN05421871_106132"/>
<accession>A0A1H0PZD2</accession>
<dbReference type="OrthoDB" id="5181972at2"/>
<dbReference type="InterPro" id="IPR036390">
    <property type="entry name" value="WH_DNA-bd_sf"/>
</dbReference>
<dbReference type="PROSITE" id="PS51118">
    <property type="entry name" value="HTH_HXLR"/>
    <property type="match status" value="1"/>
</dbReference>
<evidence type="ECO:0000313" key="5">
    <source>
        <dbReference type="EMBL" id="SDP10095.1"/>
    </source>
</evidence>
<dbReference type="RefSeq" id="WP_091376570.1">
    <property type="nucleotide sequence ID" value="NZ_FNDV01000006.1"/>
</dbReference>